<keyword evidence="3" id="KW-1185">Reference proteome</keyword>
<sequence>MCLVTDAGTIRRLSIGGVMDNKEPIIFVSALRWAFSIVLILILFFLPFSFICYSEISLDSKISSFFSFLSLFGIVAACVIYIKQKKHSIDTEIRKNIRIDNSISKILLMECERIGYHREFMQKSYMFLVDNKPSNLTVKKEGINYYIVFKAENRKEYTRVFYKIDDSKLMGVLNIAVNSNSKYLDTVYSFIEAIEMVNTNLDNCFFDEKNMLEKNNIYNMSLNDLYLVISEIYH</sequence>
<evidence type="ECO:0000313" key="3">
    <source>
        <dbReference type="Proteomes" id="UP000092377"/>
    </source>
</evidence>
<accession>A0A1B8HS38</accession>
<reference evidence="3" key="1">
    <citation type="submission" date="2016-06" db="EMBL/GenBank/DDBJ databases">
        <authorList>
            <person name="Butler K."/>
        </authorList>
    </citation>
    <scope>NUCLEOTIDE SEQUENCE [LARGE SCALE GENOMIC DNA]</scope>
    <source>
        <strain evidence="3">GCSL-Mp20</strain>
    </source>
</reference>
<proteinExistence type="predicted"/>
<dbReference type="EMBL" id="LZEY01000006">
    <property type="protein sequence ID" value="OBU12342.1"/>
    <property type="molecule type" value="Genomic_DNA"/>
</dbReference>
<evidence type="ECO:0000256" key="1">
    <source>
        <dbReference type="SAM" id="Phobius"/>
    </source>
</evidence>
<feature type="transmembrane region" description="Helical" evidence="1">
    <location>
        <begin position="65"/>
        <end position="82"/>
    </location>
</feature>
<evidence type="ECO:0000313" key="2">
    <source>
        <dbReference type="EMBL" id="OBU12342.1"/>
    </source>
</evidence>
<dbReference type="Proteomes" id="UP000092377">
    <property type="component" value="Unassembled WGS sequence"/>
</dbReference>
<keyword evidence="1" id="KW-1133">Transmembrane helix</keyword>
<comment type="caution">
    <text evidence="2">The sequence shown here is derived from an EMBL/GenBank/DDBJ whole genome shotgun (WGS) entry which is preliminary data.</text>
</comment>
<feature type="transmembrane region" description="Helical" evidence="1">
    <location>
        <begin position="33"/>
        <end position="53"/>
    </location>
</feature>
<name>A0A1B8HS38_9GAMM</name>
<gene>
    <name evidence="2" type="ORF">AYY18_15555</name>
</gene>
<organism evidence="2 3">
    <name type="scientific">Morganella psychrotolerans</name>
    <dbReference type="NCBI Taxonomy" id="368603"/>
    <lineage>
        <taxon>Bacteria</taxon>
        <taxon>Pseudomonadati</taxon>
        <taxon>Pseudomonadota</taxon>
        <taxon>Gammaproteobacteria</taxon>
        <taxon>Enterobacterales</taxon>
        <taxon>Morganellaceae</taxon>
        <taxon>Morganella</taxon>
    </lineage>
</organism>
<protein>
    <submittedName>
        <fullName evidence="2">Uncharacterized protein</fullName>
    </submittedName>
</protein>
<dbReference type="AlphaFoldDB" id="A0A1B8HS38"/>
<keyword evidence="1" id="KW-0812">Transmembrane</keyword>
<keyword evidence="1" id="KW-0472">Membrane</keyword>